<comment type="caution">
    <text evidence="1">The sequence shown here is derived from an EMBL/GenBank/DDBJ whole genome shotgun (WGS) entry which is preliminary data.</text>
</comment>
<proteinExistence type="predicted"/>
<evidence type="ECO:0000313" key="1">
    <source>
        <dbReference type="EMBL" id="KEQ01068.1"/>
    </source>
</evidence>
<dbReference type="EMBL" id="AVQL01000437">
    <property type="protein sequence ID" value="KEQ01068.1"/>
    <property type="molecule type" value="Genomic_DNA"/>
</dbReference>
<organism evidence="1 2">
    <name type="scientific">Snodgrassella alvi SCGC AB-598-J21</name>
    <dbReference type="NCBI Taxonomy" id="1385367"/>
    <lineage>
        <taxon>Bacteria</taxon>
        <taxon>Pseudomonadati</taxon>
        <taxon>Pseudomonadota</taxon>
        <taxon>Betaproteobacteria</taxon>
        <taxon>Neisseriales</taxon>
        <taxon>Neisseriaceae</taxon>
        <taxon>Snodgrassella</taxon>
    </lineage>
</organism>
<gene>
    <name evidence="1" type="ORF">SASC598J21_011420</name>
</gene>
<name>A0A074V6K3_9NEIS</name>
<sequence>MSEFEQQRRQKLLDEDFYHYFQKRLNKLISRVDSDMKREKDGYAEFMVELQYQQFCLV</sequence>
<dbReference type="Proteomes" id="UP000027644">
    <property type="component" value="Unassembled WGS sequence"/>
</dbReference>
<dbReference type="AlphaFoldDB" id="A0A074V6K3"/>
<protein>
    <submittedName>
        <fullName evidence="1">Uncharacterized protein</fullName>
    </submittedName>
</protein>
<evidence type="ECO:0000313" key="2">
    <source>
        <dbReference type="Proteomes" id="UP000027644"/>
    </source>
</evidence>
<accession>A0A074V6K3</accession>
<reference evidence="1 2" key="1">
    <citation type="journal article" date="2014" name="PLoS Genet.">
        <title>Hidden diversity in honey bee gut symbionts detected by single-cell genomics.</title>
        <authorList>
            <person name="Engel P."/>
            <person name="Stepanauskas R."/>
            <person name="Moran N."/>
        </authorList>
    </citation>
    <scope>NUCLEOTIDE SEQUENCE [LARGE SCALE GENOMIC DNA]</scope>
    <source>
        <strain evidence="1 2">SCGC AB-598-J21</strain>
    </source>
</reference>